<dbReference type="OrthoDB" id="2960905at2"/>
<dbReference type="InterPro" id="IPR053154">
    <property type="entry name" value="c-di-AMP_regulator"/>
</dbReference>
<dbReference type="Gene3D" id="2.170.120.30">
    <property type="match status" value="2"/>
</dbReference>
<sequence>MDNWIKNNNFLKILSLILAIMLWMVVNLDTNSSFNNNFSKNSQTTYFYQTKISPIFDENQFVVDMQTDEVKVILRGEASVIDKLHDSNNIDKARFFIDLANLSVGTYEVPIKYSGFPSSIDVEIEPQKVEVRLESKYRKEIEVTIDKIGKEKEGFQSAEPIIRPKKVHISGTKDLVEKVAFVKAFINIDKAEKSISEQVPLRAFDKYGNVVQVDITPLIVDVQIPITSPFVTIPLTFKIDKQPPNGWALESLNLLTKEVTIYGPKEIISQYNVYTGPNVDLSNLEGNQTVKVNIPLEEKLLKVEPDYIEFEAKVVESITKTIKEVPIEIIGLGRELSARITNPSNGVDIIVEGAPKIMEALAKEDVQAFVDVSNLPPGEYQILIQYNTPILVKQIDKDKFANVVIIKE</sequence>
<keyword evidence="2" id="KW-1185">Reference proteome</keyword>
<comment type="caution">
    <text evidence="1">The sequence shown here is derived from an EMBL/GenBank/DDBJ whole genome shotgun (WGS) entry which is preliminary data.</text>
</comment>
<dbReference type="Gene3D" id="2.170.120.40">
    <property type="entry name" value="YbbR-like domain"/>
    <property type="match status" value="2"/>
</dbReference>
<dbReference type="AlphaFoldDB" id="A0A1D2YX80"/>
<evidence type="ECO:0008006" key="3">
    <source>
        <dbReference type="Google" id="ProtNLM"/>
    </source>
</evidence>
<organism evidence="1 2">
    <name type="scientific">Vulcanibacillus modesticaldus</name>
    <dbReference type="NCBI Taxonomy" id="337097"/>
    <lineage>
        <taxon>Bacteria</taxon>
        <taxon>Bacillati</taxon>
        <taxon>Bacillota</taxon>
        <taxon>Bacilli</taxon>
        <taxon>Bacillales</taxon>
        <taxon>Bacillaceae</taxon>
        <taxon>Vulcanibacillus</taxon>
    </lineage>
</organism>
<proteinExistence type="predicted"/>
<name>A0A1D2YX80_9BACI</name>
<dbReference type="Pfam" id="PF07949">
    <property type="entry name" value="YbbR"/>
    <property type="match status" value="3"/>
</dbReference>
<reference evidence="1 2" key="1">
    <citation type="submission" date="2016-09" db="EMBL/GenBank/DDBJ databases">
        <title>Draft genome sequence for the type strain of Vulcanibacillus modesticaldus BR, a strictly anaerobic, moderately thermophilic, and nitrate-reducing bacterium from deep sea-hydrothermal vents of the Mid-Atlantic Ridge.</title>
        <authorList>
            <person name="Abin C.A."/>
            <person name="Hollibaugh J.T."/>
        </authorList>
    </citation>
    <scope>NUCLEOTIDE SEQUENCE [LARGE SCALE GENOMIC DNA]</scope>
    <source>
        <strain evidence="1 2">BR</strain>
    </source>
</reference>
<evidence type="ECO:0000313" key="2">
    <source>
        <dbReference type="Proteomes" id="UP000243739"/>
    </source>
</evidence>
<dbReference type="STRING" id="337097.BHF71_05445"/>
<evidence type="ECO:0000313" key="1">
    <source>
        <dbReference type="EMBL" id="OEG00233.1"/>
    </source>
</evidence>
<dbReference type="EMBL" id="MIJF01000004">
    <property type="protein sequence ID" value="OEG00233.1"/>
    <property type="molecule type" value="Genomic_DNA"/>
</dbReference>
<dbReference type="InterPro" id="IPR012505">
    <property type="entry name" value="YbbR"/>
</dbReference>
<dbReference type="RefSeq" id="WP_069655870.1">
    <property type="nucleotide sequence ID" value="NZ_MIJF01000004.1"/>
</dbReference>
<protein>
    <recommendedName>
        <fullName evidence="3">YbbR-like domain-containing protein YbbR</fullName>
    </recommendedName>
</protein>
<accession>A0A1D2YX80</accession>
<gene>
    <name evidence="1" type="ORF">BHF71_05445</name>
</gene>
<dbReference type="PANTHER" id="PTHR37804:SF1">
    <property type="entry name" value="CDAA REGULATORY PROTEIN CDAR"/>
    <property type="match status" value="1"/>
</dbReference>
<dbReference type="PANTHER" id="PTHR37804">
    <property type="entry name" value="CDAA REGULATORY PROTEIN CDAR"/>
    <property type="match status" value="1"/>
</dbReference>
<dbReference type="Proteomes" id="UP000243739">
    <property type="component" value="Unassembled WGS sequence"/>
</dbReference>